<keyword evidence="4" id="KW-0614">Plasmid</keyword>
<dbReference type="RefSeq" id="WP_024544126.1">
    <property type="nucleotide sequence ID" value="NZ_LR214938.2"/>
</dbReference>
<keyword evidence="2" id="KW-0812">Transmembrane</keyword>
<geneLocation type="plasmid" evidence="4">
    <name>2</name>
</geneLocation>
<reference evidence="4" key="1">
    <citation type="submission" date="2019-01" db="EMBL/GenBank/DDBJ databases">
        <authorList>
            <consortium name="Pathogen Informatics"/>
        </authorList>
    </citation>
    <scope>NUCLEOTIDE SEQUENCE [LARGE SCALE GENOMIC DNA]</scope>
    <source>
        <strain evidence="4">NCTC10113</strain>
    </source>
</reference>
<evidence type="ECO:0008006" key="5">
    <source>
        <dbReference type="Google" id="ProtNLM"/>
    </source>
</evidence>
<keyword evidence="2" id="KW-1133">Transmembrane helix</keyword>
<evidence type="ECO:0000256" key="3">
    <source>
        <dbReference type="SAM" id="SignalP"/>
    </source>
</evidence>
<keyword evidence="2" id="KW-0472">Membrane</keyword>
<feature type="chain" id="PRO_5019348392" description="Transmembrane protein" evidence="3">
    <location>
        <begin position="25"/>
        <end position="685"/>
    </location>
</feature>
<dbReference type="NCBIfam" id="NF045829">
    <property type="entry name" value="UU052_fam"/>
    <property type="match status" value="1"/>
</dbReference>
<dbReference type="EMBL" id="LR214939">
    <property type="protein sequence ID" value="VEU56284.1"/>
    <property type="molecule type" value="Genomic_DNA"/>
</dbReference>
<keyword evidence="3" id="KW-0732">Signal</keyword>
<proteinExistence type="predicted"/>
<evidence type="ECO:0000256" key="2">
    <source>
        <dbReference type="SAM" id="Phobius"/>
    </source>
</evidence>
<feature type="transmembrane region" description="Helical" evidence="2">
    <location>
        <begin position="624"/>
        <end position="646"/>
    </location>
</feature>
<sequence>MFKWKKMLFLVSTSTAFLPIIALSASKKGDQVSPQFSEFKKRAKEAVKKALTDGLTNITKQLEEIKSSLDKETNFKKKLSAQIYLEKLIDYVTKNKDAIIAHPENYGFPITFLNIISQDKKYHVGNIEYNNRQYKDVAISKNAPYDYVDAIKPDGVITKKKDKNNAILEEDNFIKSEDFDKVIKSFENELIKKFNSIIFNSKDIPELDKDFSLDLEKLKEGIIKYSTPKGFGSWDDYIKSKIKPRYVAFDLEQNEKSNEEEEQNENKDPNPADKPPLVPGDNPNAKYKTEIENIAQLPPYIAHGYSQYTHENLKQTFDTLTDDKAKQNLFFFDNPINSRYLYKVENLSINSGKLIANVSITDKVDTSKKRRYNAELNVDSSSEYKAWLQIYSEQIKSLNQKFLSLYKALDLDDKLNYEMLRSDALVNALFRIVDGAIKFYLKKEYKDEQMKLVQYYAQYISTGNNLKTLTSSNSEFLNYTLSELKASKINSNPYFLDLVNAFESVYLQYENVIKANKTFISQNFNATNKTFKLETIDDLYEKIKLDIFRLKAKVNTNTFSIVQWFNNYVEDIRQIKSEFNLLSILATNKTVTKDEDKKQFTEAYQATENVLNQEKKNKNKVKTISGAITFAIGLISLVITITMLLIKLKTIKNNKILVYYLVSIAIEAVLLIAGITLLTLGLKGI</sequence>
<organism evidence="4">
    <name type="scientific">Metamycoplasma salivarium</name>
    <name type="common">Mycoplasma salivarium</name>
    <dbReference type="NCBI Taxonomy" id="2124"/>
    <lineage>
        <taxon>Bacteria</taxon>
        <taxon>Bacillati</taxon>
        <taxon>Mycoplasmatota</taxon>
        <taxon>Mycoplasmoidales</taxon>
        <taxon>Metamycoplasmataceae</taxon>
        <taxon>Metamycoplasma</taxon>
    </lineage>
</organism>
<feature type="region of interest" description="Disordered" evidence="1">
    <location>
        <begin position="254"/>
        <end position="285"/>
    </location>
</feature>
<protein>
    <recommendedName>
        <fullName evidence="5">Transmembrane protein</fullName>
    </recommendedName>
</protein>
<dbReference type="AlphaFoldDB" id="A0A448ZYI2"/>
<name>A0A448ZYI2_METSV</name>
<dbReference type="InterPro" id="IPR054788">
    <property type="entry name" value="MSC_0620_UU052-like"/>
</dbReference>
<feature type="signal peptide" evidence="3">
    <location>
        <begin position="1"/>
        <end position="24"/>
    </location>
</feature>
<accession>A0A448ZYI2</accession>
<feature type="transmembrane region" description="Helical" evidence="2">
    <location>
        <begin position="658"/>
        <end position="682"/>
    </location>
</feature>
<evidence type="ECO:0000256" key="1">
    <source>
        <dbReference type="SAM" id="MobiDB-lite"/>
    </source>
</evidence>
<evidence type="ECO:0000313" key="4">
    <source>
        <dbReference type="EMBL" id="VEU56284.1"/>
    </source>
</evidence>
<gene>
    <name evidence="4" type="ORF">NCTC10113_01187</name>
</gene>